<evidence type="ECO:0000313" key="5">
    <source>
        <dbReference type="Proteomes" id="UP000029738"/>
    </source>
</evidence>
<name>A0A8S9SXU4_9CYAN</name>
<protein>
    <submittedName>
        <fullName evidence="4">1-acyl-sn-glycerol-3-phosphate acyltransferase</fullName>
    </submittedName>
</protein>
<accession>A0A8S9SXU4</accession>
<evidence type="ECO:0000259" key="3">
    <source>
        <dbReference type="SMART" id="SM00563"/>
    </source>
</evidence>
<evidence type="ECO:0000256" key="1">
    <source>
        <dbReference type="ARBA" id="ARBA00022679"/>
    </source>
</evidence>
<keyword evidence="5" id="KW-1185">Reference proteome</keyword>
<reference evidence="4" key="2">
    <citation type="submission" date="2019-11" db="EMBL/GenBank/DDBJ databases">
        <title>Improved Assembly of Tolypothrix boutellei genome.</title>
        <authorList>
            <person name="Sarangi A.N."/>
            <person name="Mukherjee M."/>
            <person name="Ghosh S."/>
            <person name="Singh D."/>
            <person name="Das A."/>
            <person name="Kant S."/>
            <person name="Prusty A."/>
            <person name="Tripathy S."/>
        </authorList>
    </citation>
    <scope>NUCLEOTIDE SEQUENCE</scope>
    <source>
        <strain evidence="4">VB521301</strain>
    </source>
</reference>
<sequence>MSERPILASFGDRENNVEIDDLPSLTFETIQRAREGLAMSRDPSVRNAIQEALKQMTVLSDGGFESRASGATRRVLLRAFIQTLFKVRVENLERLPHGAAVIAANHLNHIDPFLLLSQIPPSPYYYIFGDARTLYNKWWKRQILNFAGGVVPLERRWKEEMAVIESAKAGRADMRDLAQAIEQDVPTGNSIQVLRQINSTIQTIFARNNGILLFAEGRLGTNEGKLHLPLRQGAVIYALKAGVPVAPVGLIGTKNLYLGKELTIRFGEPLCFPQSNRPTRQEVSTALEALQYALIDLLPQNYQEPEGLKLFHHFLNRMLQ</sequence>
<evidence type="ECO:0000256" key="2">
    <source>
        <dbReference type="ARBA" id="ARBA00023315"/>
    </source>
</evidence>
<dbReference type="CDD" id="cd07989">
    <property type="entry name" value="LPLAT_AGPAT-like"/>
    <property type="match status" value="1"/>
</dbReference>
<dbReference type="GO" id="GO:0006654">
    <property type="term" value="P:phosphatidic acid biosynthetic process"/>
    <property type="evidence" value="ECO:0007669"/>
    <property type="project" value="TreeGrafter"/>
</dbReference>
<gene>
    <name evidence="4" type="ORF">DA73_0400006690</name>
</gene>
<reference evidence="4" key="1">
    <citation type="journal article" date="2015" name="Genome Announc.">
        <title>Draft Genome Sequence of Tolypothrix boutellei Strain VB521301.</title>
        <authorList>
            <person name="Chandrababunaidu M.M."/>
            <person name="Singh D."/>
            <person name="Sen D."/>
            <person name="Bhan S."/>
            <person name="Das S."/>
            <person name="Gupta A."/>
            <person name="Adhikary S.P."/>
            <person name="Tripathy S."/>
        </authorList>
    </citation>
    <scope>NUCLEOTIDE SEQUENCE</scope>
    <source>
        <strain evidence="4">VB521301</strain>
    </source>
</reference>
<keyword evidence="2 4" id="KW-0012">Acyltransferase</keyword>
<dbReference type="PANTHER" id="PTHR10434">
    <property type="entry name" value="1-ACYL-SN-GLYCEROL-3-PHOSPHATE ACYLTRANSFERASE"/>
    <property type="match status" value="1"/>
</dbReference>
<evidence type="ECO:0000313" key="4">
    <source>
        <dbReference type="EMBL" id="KAF3885181.1"/>
    </source>
</evidence>
<dbReference type="EMBL" id="JHEG04000001">
    <property type="protein sequence ID" value="KAF3885181.1"/>
    <property type="molecule type" value="Genomic_DNA"/>
</dbReference>
<dbReference type="AlphaFoldDB" id="A0A8S9SXU4"/>
<dbReference type="SMART" id="SM00563">
    <property type="entry name" value="PlsC"/>
    <property type="match status" value="1"/>
</dbReference>
<dbReference type="RefSeq" id="WP_167844632.1">
    <property type="nucleotide sequence ID" value="NZ_JHEG04000001.1"/>
</dbReference>
<dbReference type="SUPFAM" id="SSF69593">
    <property type="entry name" value="Glycerol-3-phosphate (1)-acyltransferase"/>
    <property type="match status" value="2"/>
</dbReference>
<dbReference type="GO" id="GO:0003841">
    <property type="term" value="F:1-acylglycerol-3-phosphate O-acyltransferase activity"/>
    <property type="evidence" value="ECO:0007669"/>
    <property type="project" value="TreeGrafter"/>
</dbReference>
<dbReference type="PANTHER" id="PTHR10434:SF11">
    <property type="entry name" value="1-ACYL-SN-GLYCEROL-3-PHOSPHATE ACYLTRANSFERASE"/>
    <property type="match status" value="1"/>
</dbReference>
<organism evidence="4 5">
    <name type="scientific">Tolypothrix bouteillei VB521301</name>
    <dbReference type="NCBI Taxonomy" id="1479485"/>
    <lineage>
        <taxon>Bacteria</taxon>
        <taxon>Bacillati</taxon>
        <taxon>Cyanobacteriota</taxon>
        <taxon>Cyanophyceae</taxon>
        <taxon>Nostocales</taxon>
        <taxon>Tolypothrichaceae</taxon>
        <taxon>Tolypothrix</taxon>
    </lineage>
</organism>
<dbReference type="Proteomes" id="UP000029738">
    <property type="component" value="Unassembled WGS sequence"/>
</dbReference>
<dbReference type="Pfam" id="PF01553">
    <property type="entry name" value="Acyltransferase"/>
    <property type="match status" value="1"/>
</dbReference>
<feature type="domain" description="Phospholipid/glycerol acyltransferase" evidence="3">
    <location>
        <begin position="100"/>
        <end position="253"/>
    </location>
</feature>
<keyword evidence="1" id="KW-0808">Transferase</keyword>
<dbReference type="InterPro" id="IPR002123">
    <property type="entry name" value="Plipid/glycerol_acylTrfase"/>
</dbReference>
<proteinExistence type="predicted"/>
<comment type="caution">
    <text evidence="4">The sequence shown here is derived from an EMBL/GenBank/DDBJ whole genome shotgun (WGS) entry which is preliminary data.</text>
</comment>